<feature type="transmembrane region" description="Helical" evidence="1">
    <location>
        <begin position="234"/>
        <end position="257"/>
    </location>
</feature>
<gene>
    <name evidence="2" type="primary">Necator_chrII.g4419</name>
    <name evidence="2" type="ORF">RB195_016627</name>
</gene>
<evidence type="ECO:0000313" key="3">
    <source>
        <dbReference type="Proteomes" id="UP001303046"/>
    </source>
</evidence>
<accession>A0ABR1C3Y2</accession>
<keyword evidence="3" id="KW-1185">Reference proteome</keyword>
<organism evidence="2 3">
    <name type="scientific">Necator americanus</name>
    <name type="common">Human hookworm</name>
    <dbReference type="NCBI Taxonomy" id="51031"/>
    <lineage>
        <taxon>Eukaryota</taxon>
        <taxon>Metazoa</taxon>
        <taxon>Ecdysozoa</taxon>
        <taxon>Nematoda</taxon>
        <taxon>Chromadorea</taxon>
        <taxon>Rhabditida</taxon>
        <taxon>Rhabditina</taxon>
        <taxon>Rhabditomorpha</taxon>
        <taxon>Strongyloidea</taxon>
        <taxon>Ancylostomatidae</taxon>
        <taxon>Bunostominae</taxon>
        <taxon>Necator</taxon>
    </lineage>
</organism>
<reference evidence="2 3" key="1">
    <citation type="submission" date="2023-08" db="EMBL/GenBank/DDBJ databases">
        <title>A Necator americanus chromosomal reference genome.</title>
        <authorList>
            <person name="Ilik V."/>
            <person name="Petrzelkova K.J."/>
            <person name="Pardy F."/>
            <person name="Fuh T."/>
            <person name="Niatou-Singa F.S."/>
            <person name="Gouil Q."/>
            <person name="Baker L."/>
            <person name="Ritchie M.E."/>
            <person name="Jex A.R."/>
            <person name="Gazzola D."/>
            <person name="Li H."/>
            <person name="Toshio Fujiwara R."/>
            <person name="Zhan B."/>
            <person name="Aroian R.V."/>
            <person name="Pafco B."/>
            <person name="Schwarz E.M."/>
        </authorList>
    </citation>
    <scope>NUCLEOTIDE SEQUENCE [LARGE SCALE GENOMIC DNA]</scope>
    <source>
        <strain evidence="2 3">Aroian</strain>
        <tissue evidence="2">Whole animal</tissue>
    </source>
</reference>
<evidence type="ECO:0000313" key="2">
    <source>
        <dbReference type="EMBL" id="KAK6732353.1"/>
    </source>
</evidence>
<comment type="caution">
    <text evidence="2">The sequence shown here is derived from an EMBL/GenBank/DDBJ whole genome shotgun (WGS) entry which is preliminary data.</text>
</comment>
<dbReference type="EMBL" id="JAVFWL010000002">
    <property type="protein sequence ID" value="KAK6732353.1"/>
    <property type="molecule type" value="Genomic_DNA"/>
</dbReference>
<evidence type="ECO:0000256" key="1">
    <source>
        <dbReference type="SAM" id="Phobius"/>
    </source>
</evidence>
<keyword evidence="1" id="KW-1133">Transmembrane helix</keyword>
<keyword evidence="1" id="KW-0812">Transmembrane</keyword>
<protein>
    <submittedName>
        <fullName evidence="2">Uncharacterized protein</fullName>
    </submittedName>
</protein>
<dbReference type="Proteomes" id="UP001303046">
    <property type="component" value="Unassembled WGS sequence"/>
</dbReference>
<sequence length="269" mass="31593">MNESITMDTFVPKLFPLFFAFASFGTIKSRADLESVFLPANELYENGTVVEKILYREYPLRKCFFVITFTAVRCFQQNEHRVMLIFYNNWYDMIEDIAAHRLQNGILFDKTKNKKPNGMELWKESFEYYVVLRGKEMNYFTSEFSMENGDISVKINKENVLMKQSFKNGTSWTEVLTFSTRWEHFSLFSTNSDMCPTAITKVDRSFPIWIPGRPIPVQGQKEKVPPDPATVRDVILAILFIILYYLFLVNIVLPWYFDKWFPLGEGQEG</sequence>
<proteinExistence type="predicted"/>
<keyword evidence="1" id="KW-0472">Membrane</keyword>
<name>A0ABR1C3Y2_NECAM</name>